<protein>
    <submittedName>
        <fullName evidence="1">Putative component of toxin-antitoxin plasmid stabilization module</fullName>
    </submittedName>
</protein>
<gene>
    <name evidence="1" type="ORF">HNR30_004703</name>
</gene>
<keyword evidence="2" id="KW-1185">Reference proteome</keyword>
<dbReference type="RefSeq" id="WP_181612050.1">
    <property type="nucleotide sequence ID" value="NZ_BAABAM010000003.1"/>
</dbReference>
<accession>A0A7W0HRT8</accession>
<dbReference type="Pfam" id="PF05973">
    <property type="entry name" value="Gp49"/>
    <property type="match status" value="1"/>
</dbReference>
<dbReference type="InterPro" id="IPR009241">
    <property type="entry name" value="HigB-like"/>
</dbReference>
<comment type="caution">
    <text evidence="1">The sequence shown here is derived from an EMBL/GenBank/DDBJ whole genome shotgun (WGS) entry which is preliminary data.</text>
</comment>
<reference evidence="1 2" key="1">
    <citation type="submission" date="2020-07" db="EMBL/GenBank/DDBJ databases">
        <title>Genomic Encyclopedia of Type Strains, Phase IV (KMG-IV): sequencing the most valuable type-strain genomes for metagenomic binning, comparative biology and taxonomic classification.</title>
        <authorList>
            <person name="Goeker M."/>
        </authorList>
    </citation>
    <scope>NUCLEOTIDE SEQUENCE [LARGE SCALE GENOMIC DNA]</scope>
    <source>
        <strain evidence="1 2">DSM 45533</strain>
    </source>
</reference>
<sequence length="122" mass="14126">MYEIEMEPEVEAWLLTLDFAHYQRVMYSVDTYLVERGDRLDGDHTKALRDGVRELRVILGPRAWRLTYWLPGGRGHVIVLLTVFSKTREGPQKGDVDAAVKAKRTCEELHTGEADHVFERIE</sequence>
<evidence type="ECO:0000313" key="1">
    <source>
        <dbReference type="EMBL" id="MBA2893349.1"/>
    </source>
</evidence>
<organism evidence="1 2">
    <name type="scientific">Nonomuraea soli</name>
    <dbReference type="NCBI Taxonomy" id="1032476"/>
    <lineage>
        <taxon>Bacteria</taxon>
        <taxon>Bacillati</taxon>
        <taxon>Actinomycetota</taxon>
        <taxon>Actinomycetes</taxon>
        <taxon>Streptosporangiales</taxon>
        <taxon>Streptosporangiaceae</taxon>
        <taxon>Nonomuraea</taxon>
    </lineage>
</organism>
<dbReference type="AlphaFoldDB" id="A0A7W0HRT8"/>
<dbReference type="Proteomes" id="UP000530928">
    <property type="component" value="Unassembled WGS sequence"/>
</dbReference>
<proteinExistence type="predicted"/>
<name>A0A7W0HRT8_9ACTN</name>
<evidence type="ECO:0000313" key="2">
    <source>
        <dbReference type="Proteomes" id="UP000530928"/>
    </source>
</evidence>
<dbReference type="EMBL" id="JACDUR010000004">
    <property type="protein sequence ID" value="MBA2893349.1"/>
    <property type="molecule type" value="Genomic_DNA"/>
</dbReference>